<sequence length="692" mass="76336">MKHLYFLVGLLLTGLTASAQTFTGAGGTIPDDNTTATFAASVSGLKPAIVNDLFGLESVCFTMEHPRVAQLVVQLQAPDGKVVDLSVGNGGSGANYSNTCFNSTAMLSVKAGTAPFSNTFRPEGVLGSVNNNQPANGTWSLRVRDTQGGHAGSVTSWSLTFGNAPATPPGFISSNLPIVVINTGGRAIPDDPKVDAYMGIINHKDGRRNRLADAYDDYHNKIGIELRGSSSQLFPQKSYSIETRNTGNFENDTVVMGMPEENAWILYAPYNDKTGMRNVLSYDIANRTGHYASRTRYCELMLNGEYQGIYVMMEKIKRDANRVNIKKIDPVDISGNKLTGGYIFKLDKPTGTGGNEGWNSKRLSSSGSIIHFLYEYPSADDIQPEQAKYLQAYVDSVETALASADFADPKTGYAKYIDVNSFIDYFILNEISKNVDGLRLSTFLHKKRRSDGGKIYAGPAWDYNLAWWNADYCDGNWETGWAYNFNSVCRGDEWQVPFWWARLLQDPAFTNALQCRWKELRQRTLSLDRLNTYIDSTANHLNEAQTRHFQQWPILGTYTWPNPSPIPADYPGEIAALKKWLKGRFAWLDANMPGLCSNVTAAQPTGPATATQVFPNPFGPELSLRTTLTARTAVQVRVLDVTGRQVSRVDYGQLPAGPHELPIKPNQALAPGIYFVQATIGKTAYHLKVVKQ</sequence>
<keyword evidence="6" id="KW-1185">Reference proteome</keyword>
<protein>
    <submittedName>
        <fullName evidence="5">CotH kinase family protein</fullName>
    </submittedName>
</protein>
<dbReference type="Pfam" id="PF01483">
    <property type="entry name" value="P_proprotein"/>
    <property type="match status" value="1"/>
</dbReference>
<comment type="caution">
    <text evidence="5">The sequence shown here is derived from an EMBL/GenBank/DDBJ whole genome shotgun (WGS) entry which is preliminary data.</text>
</comment>
<dbReference type="PANTHER" id="PTHR40050">
    <property type="entry name" value="INNER SPORE COAT PROTEIN H"/>
    <property type="match status" value="1"/>
</dbReference>
<accession>A0ABS0L8B3</accession>
<evidence type="ECO:0000313" key="6">
    <source>
        <dbReference type="Proteomes" id="UP000601099"/>
    </source>
</evidence>
<evidence type="ECO:0000259" key="4">
    <source>
        <dbReference type="PROSITE" id="PS51829"/>
    </source>
</evidence>
<dbReference type="EMBL" id="JADWYK010000014">
    <property type="protein sequence ID" value="MBG8555587.1"/>
    <property type="molecule type" value="Genomic_DNA"/>
</dbReference>
<reference evidence="5 6" key="1">
    <citation type="submission" date="2020-11" db="EMBL/GenBank/DDBJ databases">
        <title>Hymenobacter sp.</title>
        <authorList>
            <person name="Kim M.K."/>
        </authorList>
    </citation>
    <scope>NUCLEOTIDE SEQUENCE [LARGE SCALE GENOMIC DNA]</scope>
    <source>
        <strain evidence="5 6">BT594</strain>
    </source>
</reference>
<dbReference type="InterPro" id="IPR014867">
    <property type="entry name" value="Spore_coat_CotH_CotH2/3/7"/>
</dbReference>
<dbReference type="RefSeq" id="WP_196956607.1">
    <property type="nucleotide sequence ID" value="NZ_JADWYK010000014.1"/>
</dbReference>
<keyword evidence="2" id="KW-0378">Hydrolase</keyword>
<feature type="signal peptide" evidence="3">
    <location>
        <begin position="1"/>
        <end position="19"/>
    </location>
</feature>
<dbReference type="Pfam" id="PF08757">
    <property type="entry name" value="CotH"/>
    <property type="match status" value="1"/>
</dbReference>
<evidence type="ECO:0000256" key="3">
    <source>
        <dbReference type="SAM" id="SignalP"/>
    </source>
</evidence>
<dbReference type="PANTHER" id="PTHR40050:SF1">
    <property type="entry name" value="INNER SPORE COAT PROTEIN H"/>
    <property type="match status" value="1"/>
</dbReference>
<keyword evidence="3" id="KW-0732">Signal</keyword>
<name>A0ABS0L8B3_9BACT</name>
<keyword evidence="5" id="KW-0808">Transferase</keyword>
<dbReference type="SUPFAM" id="SSF49785">
    <property type="entry name" value="Galactose-binding domain-like"/>
    <property type="match status" value="1"/>
</dbReference>
<evidence type="ECO:0000313" key="5">
    <source>
        <dbReference type="EMBL" id="MBG8555587.1"/>
    </source>
</evidence>
<dbReference type="InterPro" id="IPR026444">
    <property type="entry name" value="Secre_tail"/>
</dbReference>
<keyword evidence="1" id="KW-0645">Protease</keyword>
<dbReference type="GO" id="GO:0016301">
    <property type="term" value="F:kinase activity"/>
    <property type="evidence" value="ECO:0007669"/>
    <property type="project" value="UniProtKB-KW"/>
</dbReference>
<feature type="chain" id="PRO_5045990991" evidence="3">
    <location>
        <begin position="20"/>
        <end position="692"/>
    </location>
</feature>
<keyword evidence="5" id="KW-0418">Kinase</keyword>
<dbReference type="PROSITE" id="PS51829">
    <property type="entry name" value="P_HOMO_B"/>
    <property type="match status" value="1"/>
</dbReference>
<dbReference type="Gene3D" id="2.60.120.260">
    <property type="entry name" value="Galactose-binding domain-like"/>
    <property type="match status" value="1"/>
</dbReference>
<dbReference type="NCBIfam" id="TIGR04183">
    <property type="entry name" value="Por_Secre_tail"/>
    <property type="match status" value="1"/>
</dbReference>
<evidence type="ECO:0000256" key="1">
    <source>
        <dbReference type="ARBA" id="ARBA00022670"/>
    </source>
</evidence>
<evidence type="ECO:0000256" key="2">
    <source>
        <dbReference type="ARBA" id="ARBA00022801"/>
    </source>
</evidence>
<dbReference type="Proteomes" id="UP000601099">
    <property type="component" value="Unassembled WGS sequence"/>
</dbReference>
<dbReference type="InterPro" id="IPR008979">
    <property type="entry name" value="Galactose-bd-like_sf"/>
</dbReference>
<feature type="domain" description="P/Homo B" evidence="4">
    <location>
        <begin position="17"/>
        <end position="168"/>
    </location>
</feature>
<dbReference type="InterPro" id="IPR002884">
    <property type="entry name" value="P_dom"/>
</dbReference>
<proteinExistence type="predicted"/>
<gene>
    <name evidence="5" type="ORF">I5L79_18735</name>
</gene>
<organism evidence="5 6">
    <name type="scientific">Hymenobacter guriensis</name>
    <dbReference type="NCBI Taxonomy" id="2793065"/>
    <lineage>
        <taxon>Bacteria</taxon>
        <taxon>Pseudomonadati</taxon>
        <taxon>Bacteroidota</taxon>
        <taxon>Cytophagia</taxon>
        <taxon>Cytophagales</taxon>
        <taxon>Hymenobacteraceae</taxon>
        <taxon>Hymenobacter</taxon>
    </lineage>
</organism>